<dbReference type="InterPro" id="IPR013410">
    <property type="entry name" value="CRISPR-assoc_RAMP_Cmr4"/>
</dbReference>
<dbReference type="PANTHER" id="PTHR36700">
    <property type="entry name" value="CRISPR SYSTEM CMR SUBUNIT CMR4"/>
    <property type="match status" value="1"/>
</dbReference>
<dbReference type="GO" id="GO:0051607">
    <property type="term" value="P:defense response to virus"/>
    <property type="evidence" value="ECO:0007669"/>
    <property type="project" value="UniProtKB-KW"/>
</dbReference>
<evidence type="ECO:0000313" key="3">
    <source>
        <dbReference type="EMBL" id="KYC38640.1"/>
    </source>
</evidence>
<evidence type="ECO:0000313" key="4">
    <source>
        <dbReference type="Proteomes" id="UP000076925"/>
    </source>
</evidence>
<sequence>MYQKAYGIIETLAPVHVGATAGEENGNLNLIFREQFTQTGLIIGSSIRGRLRSEMRQYRKYLEEQNKSLPAIHEEIWYGKESKQGEKDSTSEALIKLEHASIVWLPVFCPGQPIVWVSCPTLLKRYRRVAGLSKEIKLPDPYTASTELWEKALTSQEDEGKKFLFFNLGFLELESQQDLSAWFPLEEDGKQKKLPAVVVDDNDMAMIHDMALYRQSRVALEDNEKKAKQGQFFNTEALPEGTILAFPIAIKHDKEYPPQDWKPIEGKMEGEIYLGGLESIGFGHCNITIKMIESKKEE</sequence>
<gene>
    <name evidence="3" type="ORF">WA1_36295</name>
</gene>
<keyword evidence="1" id="KW-0051">Antiviral defense</keyword>
<dbReference type="Proteomes" id="UP000076925">
    <property type="component" value="Unassembled WGS sequence"/>
</dbReference>
<dbReference type="PANTHER" id="PTHR36700:SF1">
    <property type="entry name" value="CRISPR SYSTEM CMR SUBUNIT CMR4"/>
    <property type="match status" value="1"/>
</dbReference>
<reference evidence="3 4" key="1">
    <citation type="journal article" date="2013" name="Genome Biol. Evol.">
        <title>Genomes of Stigonematalean cyanobacteria (subsection V) and the evolution of oxygenic photosynthesis from prokaryotes to plastids.</title>
        <authorList>
            <person name="Dagan T."/>
            <person name="Roettger M."/>
            <person name="Stucken K."/>
            <person name="Landan G."/>
            <person name="Koch R."/>
            <person name="Major P."/>
            <person name="Gould S.B."/>
            <person name="Goremykin V.V."/>
            <person name="Rippka R."/>
            <person name="Tandeau de Marsac N."/>
            <person name="Gugger M."/>
            <person name="Lockhart P.J."/>
            <person name="Allen J.F."/>
            <person name="Brune I."/>
            <person name="Maus I."/>
            <person name="Puhler A."/>
            <person name="Martin W.F."/>
        </authorList>
    </citation>
    <scope>NUCLEOTIDE SEQUENCE [LARGE SCALE GENOMIC DNA]</scope>
    <source>
        <strain evidence="3 4">PCC 7110</strain>
    </source>
</reference>
<comment type="caution">
    <text evidence="3">The sequence shown here is derived from an EMBL/GenBank/DDBJ whole genome shotgun (WGS) entry which is preliminary data.</text>
</comment>
<proteinExistence type="predicted"/>
<dbReference type="OrthoDB" id="507666at2"/>
<name>A0A139X1V8_9CYAN</name>
<protein>
    <submittedName>
        <fullName evidence="3">Type III-B CRISPR module RAMP protein Cmr4</fullName>
    </submittedName>
</protein>
<accession>A0A139X1V8</accession>
<evidence type="ECO:0000256" key="1">
    <source>
        <dbReference type="ARBA" id="ARBA00023118"/>
    </source>
</evidence>
<dbReference type="Pfam" id="PF03787">
    <property type="entry name" value="RAMPs"/>
    <property type="match status" value="1"/>
</dbReference>
<dbReference type="STRING" id="128403.WA1_36295"/>
<dbReference type="AlphaFoldDB" id="A0A139X1V8"/>
<dbReference type="InterPro" id="IPR005537">
    <property type="entry name" value="RAMP_III_fam"/>
</dbReference>
<feature type="domain" description="CRISPR type III-associated protein" evidence="2">
    <location>
        <begin position="9"/>
        <end position="285"/>
    </location>
</feature>
<dbReference type="RefSeq" id="WP_017746631.1">
    <property type="nucleotide sequence ID" value="NZ_KQ976354.1"/>
</dbReference>
<dbReference type="EMBL" id="ANNX02000040">
    <property type="protein sequence ID" value="KYC38640.1"/>
    <property type="molecule type" value="Genomic_DNA"/>
</dbReference>
<keyword evidence="4" id="KW-1185">Reference proteome</keyword>
<organism evidence="3 4">
    <name type="scientific">Scytonema hofmannii PCC 7110</name>
    <dbReference type="NCBI Taxonomy" id="128403"/>
    <lineage>
        <taxon>Bacteria</taxon>
        <taxon>Bacillati</taxon>
        <taxon>Cyanobacteriota</taxon>
        <taxon>Cyanophyceae</taxon>
        <taxon>Nostocales</taxon>
        <taxon>Scytonemataceae</taxon>
        <taxon>Scytonema</taxon>
    </lineage>
</organism>
<evidence type="ECO:0000259" key="2">
    <source>
        <dbReference type="Pfam" id="PF03787"/>
    </source>
</evidence>